<evidence type="ECO:0000313" key="2">
    <source>
        <dbReference type="Proteomes" id="UP000316770"/>
    </source>
</evidence>
<dbReference type="Proteomes" id="UP000316770">
    <property type="component" value="Chromosome"/>
</dbReference>
<keyword evidence="2" id="KW-1185">Reference proteome</keyword>
<evidence type="ECO:0000313" key="1">
    <source>
        <dbReference type="EMBL" id="QDV56486.1"/>
    </source>
</evidence>
<sequence length="132" mass="14833">MQLNYGIESTIFEVKEMSKRERSLIGNPGSRDPLGDRSKASDEVERWVVVKYGPIETEHVDMPQFVDGIIVAAAVPLLRGVQIGMGPSRQLAIHDLYLRLTTNPELETSLPTWWQNHIEGARQRLAQPGRNG</sequence>
<reference evidence="1 2" key="1">
    <citation type="submission" date="2019-02" db="EMBL/GenBank/DDBJ databases">
        <title>Deep-cultivation of Planctomycetes and their phenomic and genomic characterization uncovers novel biology.</title>
        <authorList>
            <person name="Wiegand S."/>
            <person name="Jogler M."/>
            <person name="Boedeker C."/>
            <person name="Pinto D."/>
            <person name="Vollmers J."/>
            <person name="Rivas-Marin E."/>
            <person name="Kohn T."/>
            <person name="Peeters S.H."/>
            <person name="Heuer A."/>
            <person name="Rast P."/>
            <person name="Oberbeckmann S."/>
            <person name="Bunk B."/>
            <person name="Jeske O."/>
            <person name="Meyerdierks A."/>
            <person name="Storesund J.E."/>
            <person name="Kallscheuer N."/>
            <person name="Luecker S."/>
            <person name="Lage O.M."/>
            <person name="Pohl T."/>
            <person name="Merkel B.J."/>
            <person name="Hornburger P."/>
            <person name="Mueller R.-W."/>
            <person name="Bruemmer F."/>
            <person name="Labrenz M."/>
            <person name="Spormann A.M."/>
            <person name="Op den Camp H."/>
            <person name="Overmann J."/>
            <person name="Amann R."/>
            <person name="Jetten M.S.M."/>
            <person name="Mascher T."/>
            <person name="Medema M.H."/>
            <person name="Devos D.P."/>
            <person name="Kaster A.-K."/>
            <person name="Ovreas L."/>
            <person name="Rohde M."/>
            <person name="Galperin M.Y."/>
            <person name="Jogler C."/>
        </authorList>
    </citation>
    <scope>NUCLEOTIDE SEQUENCE [LARGE SCALE GENOMIC DNA]</scope>
    <source>
        <strain evidence="1 2">Mal33</strain>
    </source>
</reference>
<accession>A0A518ITS3</accession>
<dbReference type="EMBL" id="CP036318">
    <property type="protein sequence ID" value="QDV56486.1"/>
    <property type="molecule type" value="Genomic_DNA"/>
</dbReference>
<dbReference type="AlphaFoldDB" id="A0A518ITS3"/>
<proteinExistence type="predicted"/>
<gene>
    <name evidence="1" type="ORF">Mal33_24770</name>
</gene>
<protein>
    <submittedName>
        <fullName evidence="1">Uncharacterized protein</fullName>
    </submittedName>
</protein>
<organism evidence="1 2">
    <name type="scientific">Rosistilla oblonga</name>
    <dbReference type="NCBI Taxonomy" id="2527990"/>
    <lineage>
        <taxon>Bacteria</taxon>
        <taxon>Pseudomonadati</taxon>
        <taxon>Planctomycetota</taxon>
        <taxon>Planctomycetia</taxon>
        <taxon>Pirellulales</taxon>
        <taxon>Pirellulaceae</taxon>
        <taxon>Rosistilla</taxon>
    </lineage>
</organism>
<name>A0A518ITS3_9BACT</name>